<dbReference type="EMBL" id="JAAWWB010002241">
    <property type="protein sequence ID" value="KAG6735354.1"/>
    <property type="molecule type" value="Genomic_DNA"/>
</dbReference>
<protein>
    <submittedName>
        <fullName evidence="1">Uncharacterized protein</fullName>
    </submittedName>
</protein>
<gene>
    <name evidence="1" type="ORF">POTOM_062078</name>
</gene>
<dbReference type="Proteomes" id="UP000886885">
    <property type="component" value="Unassembled WGS sequence"/>
</dbReference>
<proteinExistence type="predicted"/>
<accession>A0A8X8C0N4</accession>
<keyword evidence="2" id="KW-1185">Reference proteome</keyword>
<evidence type="ECO:0000313" key="2">
    <source>
        <dbReference type="Proteomes" id="UP000886885"/>
    </source>
</evidence>
<dbReference type="AlphaFoldDB" id="A0A8X8C0N4"/>
<comment type="caution">
    <text evidence="1">The sequence shown here is derived from an EMBL/GenBank/DDBJ whole genome shotgun (WGS) entry which is preliminary data.</text>
</comment>
<name>A0A8X8C0N4_POPTO</name>
<sequence length="66" mass="7022">MNRNTTADNTITFNNVVVENSAATISPVANSATTATMALAKLFSNISKIEVLIDPSTIDNAKAWTH</sequence>
<reference evidence="1" key="1">
    <citation type="journal article" date="2020" name="bioRxiv">
        <title>Hybrid origin of Populus tomentosa Carr. identified through genome sequencing and phylogenomic analysis.</title>
        <authorList>
            <person name="An X."/>
            <person name="Gao K."/>
            <person name="Chen Z."/>
            <person name="Li J."/>
            <person name="Yang X."/>
            <person name="Yang X."/>
            <person name="Zhou J."/>
            <person name="Guo T."/>
            <person name="Zhao T."/>
            <person name="Huang S."/>
            <person name="Miao D."/>
            <person name="Khan W.U."/>
            <person name="Rao P."/>
            <person name="Ye M."/>
            <person name="Lei B."/>
            <person name="Liao W."/>
            <person name="Wang J."/>
            <person name="Ji L."/>
            <person name="Li Y."/>
            <person name="Guo B."/>
            <person name="Mustafa N.S."/>
            <person name="Li S."/>
            <person name="Yun Q."/>
            <person name="Keller S.R."/>
            <person name="Mao J."/>
            <person name="Zhang R."/>
            <person name="Strauss S.H."/>
        </authorList>
    </citation>
    <scope>NUCLEOTIDE SEQUENCE</scope>
    <source>
        <strain evidence="1">GM15</strain>
        <tissue evidence="1">Leaf</tissue>
    </source>
</reference>
<organism evidence="1 2">
    <name type="scientific">Populus tomentosa</name>
    <name type="common">Chinese white poplar</name>
    <dbReference type="NCBI Taxonomy" id="118781"/>
    <lineage>
        <taxon>Eukaryota</taxon>
        <taxon>Viridiplantae</taxon>
        <taxon>Streptophyta</taxon>
        <taxon>Embryophyta</taxon>
        <taxon>Tracheophyta</taxon>
        <taxon>Spermatophyta</taxon>
        <taxon>Magnoliopsida</taxon>
        <taxon>eudicotyledons</taxon>
        <taxon>Gunneridae</taxon>
        <taxon>Pentapetalae</taxon>
        <taxon>rosids</taxon>
        <taxon>fabids</taxon>
        <taxon>Malpighiales</taxon>
        <taxon>Salicaceae</taxon>
        <taxon>Saliceae</taxon>
        <taxon>Populus</taxon>
    </lineage>
</organism>
<evidence type="ECO:0000313" key="1">
    <source>
        <dbReference type="EMBL" id="KAG6735354.1"/>
    </source>
</evidence>